<evidence type="ECO:0000259" key="1">
    <source>
        <dbReference type="Pfam" id="PF25597"/>
    </source>
</evidence>
<evidence type="ECO:0000313" key="2">
    <source>
        <dbReference type="EMBL" id="KAI0503926.1"/>
    </source>
</evidence>
<comment type="caution">
    <text evidence="2">The sequence shown here is derived from an EMBL/GenBank/DDBJ whole genome shotgun (WGS) entry which is preliminary data.</text>
</comment>
<dbReference type="OrthoDB" id="787177at2759"/>
<sequence length="191" mass="22437">MTSKRTPSQTPFEIWSGHKPIVDHLRVFGNISFVHVPDQKRRKLDKKYKKCVFVGYSESSKAYKLYDPITKKVVVNRDVRFEESLTWDWLEKDNKEDAIIMRNSGTNLDDIEQQKPPQIPVRLGESFSNGMAKVKTINLQEIYDTTNYNEELSQFSLYVDDKPLTFSEAITYKRWMDAMKEEIDAIERNDT</sequence>
<dbReference type="PANTHER" id="PTHR42648:SF18">
    <property type="entry name" value="RETROTRANSPOSON, UNCLASSIFIED-LIKE PROTEIN"/>
    <property type="match status" value="1"/>
</dbReference>
<dbReference type="PANTHER" id="PTHR42648">
    <property type="entry name" value="TRANSPOSASE, PUTATIVE-RELATED"/>
    <property type="match status" value="1"/>
</dbReference>
<feature type="domain" description="Retroviral polymerase SH3-like" evidence="1">
    <location>
        <begin position="33"/>
        <end position="93"/>
    </location>
</feature>
<organism evidence="2 3">
    <name type="scientific">Dendrobium nobile</name>
    <name type="common">Orchid</name>
    <dbReference type="NCBI Taxonomy" id="94219"/>
    <lineage>
        <taxon>Eukaryota</taxon>
        <taxon>Viridiplantae</taxon>
        <taxon>Streptophyta</taxon>
        <taxon>Embryophyta</taxon>
        <taxon>Tracheophyta</taxon>
        <taxon>Spermatophyta</taxon>
        <taxon>Magnoliopsida</taxon>
        <taxon>Liliopsida</taxon>
        <taxon>Asparagales</taxon>
        <taxon>Orchidaceae</taxon>
        <taxon>Epidendroideae</taxon>
        <taxon>Malaxideae</taxon>
        <taxon>Dendrobiinae</taxon>
        <taxon>Dendrobium</taxon>
    </lineage>
</organism>
<protein>
    <recommendedName>
        <fullName evidence="1">Retroviral polymerase SH3-like domain-containing protein</fullName>
    </recommendedName>
</protein>
<reference evidence="2" key="1">
    <citation type="journal article" date="2022" name="Front. Genet.">
        <title>Chromosome-Scale Assembly of the Dendrobium nobile Genome Provides Insights Into the Molecular Mechanism of the Biosynthesis of the Medicinal Active Ingredient of Dendrobium.</title>
        <authorList>
            <person name="Xu Q."/>
            <person name="Niu S.-C."/>
            <person name="Li K.-L."/>
            <person name="Zheng P.-J."/>
            <person name="Zhang X.-J."/>
            <person name="Jia Y."/>
            <person name="Liu Y."/>
            <person name="Niu Y.-X."/>
            <person name="Yu L.-H."/>
            <person name="Chen D.-F."/>
            <person name="Zhang G.-Q."/>
        </authorList>
    </citation>
    <scope>NUCLEOTIDE SEQUENCE</scope>
    <source>
        <tissue evidence="2">Leaf</tissue>
    </source>
</reference>
<dbReference type="Proteomes" id="UP000829196">
    <property type="component" value="Unassembled WGS sequence"/>
</dbReference>
<name>A0A8T3B939_DENNO</name>
<accession>A0A8T3B939</accession>
<dbReference type="InterPro" id="IPR057670">
    <property type="entry name" value="SH3_retrovirus"/>
</dbReference>
<dbReference type="EMBL" id="JAGYWB010000011">
    <property type="protein sequence ID" value="KAI0503926.1"/>
    <property type="molecule type" value="Genomic_DNA"/>
</dbReference>
<evidence type="ECO:0000313" key="3">
    <source>
        <dbReference type="Proteomes" id="UP000829196"/>
    </source>
</evidence>
<gene>
    <name evidence="2" type="ORF">KFK09_014872</name>
</gene>
<dbReference type="AlphaFoldDB" id="A0A8T3B939"/>
<proteinExistence type="predicted"/>
<dbReference type="InterPro" id="IPR039537">
    <property type="entry name" value="Retrotran_Ty1/copia-like"/>
</dbReference>
<dbReference type="Pfam" id="PF25597">
    <property type="entry name" value="SH3_retrovirus"/>
    <property type="match status" value="1"/>
</dbReference>
<keyword evidence="3" id="KW-1185">Reference proteome</keyword>